<dbReference type="OrthoDB" id="10051766at2759"/>
<dbReference type="Pfam" id="PF13676">
    <property type="entry name" value="TIR_2"/>
    <property type="match status" value="1"/>
</dbReference>
<evidence type="ECO:0000256" key="1">
    <source>
        <dbReference type="SAM" id="MobiDB-lite"/>
    </source>
</evidence>
<protein>
    <recommendedName>
        <fullName evidence="2">TIR domain-containing protein</fullName>
    </recommendedName>
</protein>
<dbReference type="Proteomes" id="UP000663829">
    <property type="component" value="Unassembled WGS sequence"/>
</dbReference>
<dbReference type="GO" id="GO:0007165">
    <property type="term" value="P:signal transduction"/>
    <property type="evidence" value="ECO:0007669"/>
    <property type="project" value="InterPro"/>
</dbReference>
<reference evidence="3" key="1">
    <citation type="submission" date="2021-02" db="EMBL/GenBank/DDBJ databases">
        <authorList>
            <person name="Nowell W R."/>
        </authorList>
    </citation>
    <scope>NUCLEOTIDE SEQUENCE</scope>
</reference>
<dbReference type="InterPro" id="IPR035897">
    <property type="entry name" value="Toll_tir_struct_dom_sf"/>
</dbReference>
<name>A0A814B4D7_9BILA</name>
<evidence type="ECO:0000313" key="4">
    <source>
        <dbReference type="EMBL" id="CAF3702045.1"/>
    </source>
</evidence>
<evidence type="ECO:0000313" key="5">
    <source>
        <dbReference type="Proteomes" id="UP000663829"/>
    </source>
</evidence>
<feature type="compositionally biased region" description="Polar residues" evidence="1">
    <location>
        <begin position="780"/>
        <end position="791"/>
    </location>
</feature>
<feature type="domain" description="TIR" evidence="2">
    <location>
        <begin position="513"/>
        <end position="632"/>
    </location>
</feature>
<organism evidence="3 5">
    <name type="scientific">Didymodactylos carnosus</name>
    <dbReference type="NCBI Taxonomy" id="1234261"/>
    <lineage>
        <taxon>Eukaryota</taxon>
        <taxon>Metazoa</taxon>
        <taxon>Spiralia</taxon>
        <taxon>Gnathifera</taxon>
        <taxon>Rotifera</taxon>
        <taxon>Eurotatoria</taxon>
        <taxon>Bdelloidea</taxon>
        <taxon>Philodinida</taxon>
        <taxon>Philodinidae</taxon>
        <taxon>Didymodactylos</taxon>
    </lineage>
</organism>
<feature type="compositionally biased region" description="Basic and acidic residues" evidence="1">
    <location>
        <begin position="400"/>
        <end position="410"/>
    </location>
</feature>
<dbReference type="EMBL" id="CAJOBC010001847">
    <property type="protein sequence ID" value="CAF3702045.1"/>
    <property type="molecule type" value="Genomic_DNA"/>
</dbReference>
<dbReference type="SUPFAM" id="SSF52200">
    <property type="entry name" value="Toll/Interleukin receptor TIR domain"/>
    <property type="match status" value="1"/>
</dbReference>
<proteinExistence type="predicted"/>
<feature type="region of interest" description="Disordered" evidence="1">
    <location>
        <begin position="389"/>
        <end position="410"/>
    </location>
</feature>
<feature type="region of interest" description="Disordered" evidence="1">
    <location>
        <begin position="765"/>
        <end position="791"/>
    </location>
</feature>
<dbReference type="PANTHER" id="PTHR46270:SF2">
    <property type="entry name" value="TIR DOMAIN-CONTAINING PROTEIN"/>
    <property type="match status" value="1"/>
</dbReference>
<dbReference type="AlphaFoldDB" id="A0A814B4D7"/>
<keyword evidence="5" id="KW-1185">Reference proteome</keyword>
<sequence length="799" mass="91489">MLPAIGHYGSQIQTNTGPVGETLDEMRQRLLQKRNDQELIEQNQESMAEARRSKLVMRSEDGGGQRYPEKVILLAKVDGYVTDFSGWNYVFTDNKKYAHETFDLFFNLLSSTSILNDLQNQEIDKPKRNAYPIIFSIVQTVCRSLMSFTVFTDSDFDSYIPLLEACITYISRDFESLDTTMNDQLQSLTSNDDPDHSLPSGLQDILTLPLNALITNTILVLINTLADKTVLVPLFVKTGYPKAVTHDIGADTLNMNDALSALQTFKENILDKRRDSQIESQGLDTSLVYSMTVALLSDPEQIKKGFRTMNTTLDQLLRMVIETAIIEEYCGYHLSEPLVVLTKLFMNDDVVDYVLKHAQVEKDDNKNKSNLQIFCDTLIFHTDMLNNEKHDSASSNDSGSETKNEDENEKNPMLKQLIRIALCNLLWSVSFHNQYKNEMRENDGFMNTVKYLAANGEVSLQQFVPKHLSSIKKAADGILWNLNESIPGAKPKSFQKSTPENTATTNISKTPLVMISYSHEDDTFCRNLDHALIENAQLDAWTDYKDNDVQLQKDVSHTDNLWENIANVMEASDIILLLITKDYFNSNSCRQEAEYPKYPLKKRIIPIYLTNDYEARGWLGIMIAGQKHIRFGRKTFDSTIIELIKRITDCVPAKTTIQNRAESARVTTCASRQQQPRKSVDHWTLEDINHWFSLNHIQPELRSLFTLPTGTAMVRYADYLKCNDKKEYEAKCTKFEDKYHKKLDADQFFIFEDALCQLSDEYGKMRQPSGQELTPPDHPQPSQQRQQPNLRTSRFCIII</sequence>
<dbReference type="InterPro" id="IPR000157">
    <property type="entry name" value="TIR_dom"/>
</dbReference>
<dbReference type="Gene3D" id="3.40.50.10140">
    <property type="entry name" value="Toll/interleukin-1 receptor homology (TIR) domain"/>
    <property type="match status" value="1"/>
</dbReference>
<comment type="caution">
    <text evidence="3">The sequence shown here is derived from an EMBL/GenBank/DDBJ whole genome shotgun (WGS) entry which is preliminary data.</text>
</comment>
<evidence type="ECO:0000259" key="2">
    <source>
        <dbReference type="Pfam" id="PF13676"/>
    </source>
</evidence>
<accession>A0A814B4D7</accession>
<dbReference type="PANTHER" id="PTHR46270">
    <property type="entry name" value="ARMADILLO-TYPE FOLD-RELATED"/>
    <property type="match status" value="1"/>
</dbReference>
<dbReference type="EMBL" id="CAJNOQ010001848">
    <property type="protein sequence ID" value="CAF0923077.1"/>
    <property type="molecule type" value="Genomic_DNA"/>
</dbReference>
<evidence type="ECO:0000313" key="3">
    <source>
        <dbReference type="EMBL" id="CAF0923077.1"/>
    </source>
</evidence>
<gene>
    <name evidence="3" type="ORF">GPM918_LOCUS9763</name>
    <name evidence="4" type="ORF">SRO942_LOCUS9761</name>
</gene>
<dbReference type="Proteomes" id="UP000681722">
    <property type="component" value="Unassembled WGS sequence"/>
</dbReference>